<protein>
    <submittedName>
        <fullName evidence="1">Uncharacterized protein</fullName>
    </submittedName>
</protein>
<evidence type="ECO:0000313" key="2">
    <source>
        <dbReference type="Proteomes" id="UP000230233"/>
    </source>
</evidence>
<keyword evidence="2" id="KW-1185">Reference proteome</keyword>
<dbReference type="Proteomes" id="UP000230233">
    <property type="component" value="Chromosome X"/>
</dbReference>
<gene>
    <name evidence="1" type="primary">Cnig_chr_X.g24459</name>
    <name evidence="1" type="ORF">B9Z55_024459</name>
</gene>
<dbReference type="EMBL" id="PDUG01000006">
    <property type="protein sequence ID" value="PIC18634.1"/>
    <property type="molecule type" value="Genomic_DNA"/>
</dbReference>
<accession>A0A2G5SU19</accession>
<sequence>MLFVLYYTTDGRDLLALFSVVDRTFFFLFESPHTVVLTTVVKNHKKNAVKQSVPQSFQVDSGPQNPSTERRIYQQDINNRWHSCSCGISIQRDIRIATLLNCLFAVFTR</sequence>
<dbReference type="AlphaFoldDB" id="A0A2G5SU19"/>
<name>A0A2G5SU19_9PELO</name>
<comment type="caution">
    <text evidence="1">The sequence shown here is derived from an EMBL/GenBank/DDBJ whole genome shotgun (WGS) entry which is preliminary data.</text>
</comment>
<reference evidence="2" key="1">
    <citation type="submission" date="2017-10" db="EMBL/GenBank/DDBJ databases">
        <title>Rapid genome shrinkage in a self-fertile nematode reveals novel sperm competition proteins.</title>
        <authorList>
            <person name="Yin D."/>
            <person name="Schwarz E.M."/>
            <person name="Thomas C.G."/>
            <person name="Felde R.L."/>
            <person name="Korf I.F."/>
            <person name="Cutter A.D."/>
            <person name="Schartner C.M."/>
            <person name="Ralston E.J."/>
            <person name="Meyer B.J."/>
            <person name="Haag E.S."/>
        </authorList>
    </citation>
    <scope>NUCLEOTIDE SEQUENCE [LARGE SCALE GENOMIC DNA]</scope>
    <source>
        <strain evidence="2">JU1422</strain>
    </source>
</reference>
<organism evidence="1 2">
    <name type="scientific">Caenorhabditis nigoni</name>
    <dbReference type="NCBI Taxonomy" id="1611254"/>
    <lineage>
        <taxon>Eukaryota</taxon>
        <taxon>Metazoa</taxon>
        <taxon>Ecdysozoa</taxon>
        <taxon>Nematoda</taxon>
        <taxon>Chromadorea</taxon>
        <taxon>Rhabditida</taxon>
        <taxon>Rhabditina</taxon>
        <taxon>Rhabditomorpha</taxon>
        <taxon>Rhabditoidea</taxon>
        <taxon>Rhabditidae</taxon>
        <taxon>Peloderinae</taxon>
        <taxon>Caenorhabditis</taxon>
    </lineage>
</organism>
<evidence type="ECO:0000313" key="1">
    <source>
        <dbReference type="EMBL" id="PIC18634.1"/>
    </source>
</evidence>
<proteinExistence type="predicted"/>